<dbReference type="PROSITE" id="PS51737">
    <property type="entry name" value="RECOMBINASE_DNA_BIND"/>
    <property type="match status" value="1"/>
</dbReference>
<dbReference type="CDD" id="cd03770">
    <property type="entry name" value="SR_TndX_transposase"/>
    <property type="match status" value="1"/>
</dbReference>
<feature type="domain" description="Recombinase" evidence="3">
    <location>
        <begin position="175"/>
        <end position="323"/>
    </location>
</feature>
<dbReference type="AlphaFoldDB" id="A0A1Y4MHC2"/>
<dbReference type="PANTHER" id="PTHR30461:SF23">
    <property type="entry name" value="DNA RECOMBINASE-RELATED"/>
    <property type="match status" value="1"/>
</dbReference>
<dbReference type="EMBL" id="NFKP01000033">
    <property type="protein sequence ID" value="OUP67459.1"/>
    <property type="molecule type" value="Genomic_DNA"/>
</dbReference>
<organism evidence="4 5">
    <name type="scientific">Anaerotruncus colihominis</name>
    <dbReference type="NCBI Taxonomy" id="169435"/>
    <lineage>
        <taxon>Bacteria</taxon>
        <taxon>Bacillati</taxon>
        <taxon>Bacillota</taxon>
        <taxon>Clostridia</taxon>
        <taxon>Eubacteriales</taxon>
        <taxon>Oscillospiraceae</taxon>
        <taxon>Anaerotruncus</taxon>
    </lineage>
</organism>
<dbReference type="Pfam" id="PF07508">
    <property type="entry name" value="Recombinase"/>
    <property type="match status" value="1"/>
</dbReference>
<evidence type="ECO:0000259" key="3">
    <source>
        <dbReference type="PROSITE" id="PS51737"/>
    </source>
</evidence>
<evidence type="ECO:0000256" key="1">
    <source>
        <dbReference type="SAM" id="Coils"/>
    </source>
</evidence>
<sequence length="554" mass="64234">MMNGFEYTGVDAILAGSFRAAIYCRISKDDDLDGESASIANQRAMLETYCEKQGWEVVAVYQDDGYTGLNMERPDLKRMLKAIERRQINLVVTKDLSRLGRNYLQTGFLIEDFFPRNGVRYIAMNDGIDTMRDNNDIAPFKNILNEMYSKDISKKVHSSYLLKAQKGQFTGCLAPFGYRKDPEDKNHLLIDEETAPIVRRLFAWALEGHGPNYIRRRLEEEKIPCPTYWNRVRGFRNVSTKWEKKDPVNGRYMWDFSVIKDILMNPVYTGAIASQKKEYRFKIGTIGEKKPEEWIVVENQHEPLVDRKTFDIVQRKLKSRQRPRQTGEISLFAGLIKCGECGKSLTIRYTNEKHPKQIYSCKTYNAYGKQHCSQHRVEYDTLYRLVLNKIRECARAALMDGEAVAGKLSDTCEAEQKGQREALERSLAKDEERIDVLEKMVLRLYEDMVAGRISEANFNLLMEKTQKEQAELKARVEEGRKKLADEIRLAYDARQWVEAIQEYADITELDAATLNRLIKEIVVHEHIDSEKTRHISIEIHFNLKPIPEVEQVTA</sequence>
<dbReference type="InterPro" id="IPR006119">
    <property type="entry name" value="Resolv_N"/>
</dbReference>
<protein>
    <submittedName>
        <fullName evidence="4">Recombinase RecB</fullName>
    </submittedName>
</protein>
<reference evidence="5" key="1">
    <citation type="submission" date="2017-04" db="EMBL/GenBank/DDBJ databases">
        <title>Function of individual gut microbiota members based on whole genome sequencing of pure cultures obtained from chicken caecum.</title>
        <authorList>
            <person name="Medvecky M."/>
            <person name="Cejkova D."/>
            <person name="Polansky O."/>
            <person name="Karasova D."/>
            <person name="Kubasova T."/>
            <person name="Cizek A."/>
            <person name="Rychlik I."/>
        </authorList>
    </citation>
    <scope>NUCLEOTIDE SEQUENCE [LARGE SCALE GENOMIC DNA]</scope>
    <source>
        <strain evidence="5">An175</strain>
    </source>
</reference>
<evidence type="ECO:0000313" key="4">
    <source>
        <dbReference type="EMBL" id="OUP67459.1"/>
    </source>
</evidence>
<dbReference type="RefSeq" id="WP_087303148.1">
    <property type="nucleotide sequence ID" value="NZ_NFKP01000033.1"/>
</dbReference>
<gene>
    <name evidence="4" type="ORF">B5F11_18145</name>
</gene>
<evidence type="ECO:0000313" key="5">
    <source>
        <dbReference type="Proteomes" id="UP000196386"/>
    </source>
</evidence>
<accession>A0A1Y4MHC2</accession>
<dbReference type="GO" id="GO:0003677">
    <property type="term" value="F:DNA binding"/>
    <property type="evidence" value="ECO:0007669"/>
    <property type="project" value="InterPro"/>
</dbReference>
<feature type="coiled-coil region" evidence="1">
    <location>
        <begin position="413"/>
        <end position="482"/>
    </location>
</feature>
<dbReference type="Gene3D" id="3.40.50.1390">
    <property type="entry name" value="Resolvase, N-terminal catalytic domain"/>
    <property type="match status" value="1"/>
</dbReference>
<comment type="caution">
    <text evidence="4">The sequence shown here is derived from an EMBL/GenBank/DDBJ whole genome shotgun (WGS) entry which is preliminary data.</text>
</comment>
<dbReference type="Pfam" id="PF13408">
    <property type="entry name" value="Zn_ribbon_recom"/>
    <property type="match status" value="1"/>
</dbReference>
<dbReference type="Proteomes" id="UP000196386">
    <property type="component" value="Unassembled WGS sequence"/>
</dbReference>
<proteinExistence type="predicted"/>
<feature type="domain" description="Resolvase/invertase-type recombinase catalytic" evidence="2">
    <location>
        <begin position="19"/>
        <end position="167"/>
    </location>
</feature>
<keyword evidence="1" id="KW-0175">Coiled coil</keyword>
<dbReference type="Pfam" id="PF00239">
    <property type="entry name" value="Resolvase"/>
    <property type="match status" value="1"/>
</dbReference>
<dbReference type="InterPro" id="IPR025827">
    <property type="entry name" value="Zn_ribbon_recom_dom"/>
</dbReference>
<evidence type="ECO:0000259" key="2">
    <source>
        <dbReference type="PROSITE" id="PS51736"/>
    </source>
</evidence>
<dbReference type="PANTHER" id="PTHR30461">
    <property type="entry name" value="DNA-INVERTASE FROM LAMBDOID PROPHAGE"/>
    <property type="match status" value="1"/>
</dbReference>
<dbReference type="Gene3D" id="3.90.1750.20">
    <property type="entry name" value="Putative Large Serine Recombinase, Chain B, Domain 2"/>
    <property type="match status" value="1"/>
</dbReference>
<dbReference type="InterPro" id="IPR038109">
    <property type="entry name" value="DNA_bind_recomb_sf"/>
</dbReference>
<dbReference type="InterPro" id="IPR050639">
    <property type="entry name" value="SSR_resolvase"/>
</dbReference>
<dbReference type="InterPro" id="IPR011109">
    <property type="entry name" value="DNA_bind_recombinase_dom"/>
</dbReference>
<dbReference type="GO" id="GO:0000150">
    <property type="term" value="F:DNA strand exchange activity"/>
    <property type="evidence" value="ECO:0007669"/>
    <property type="project" value="InterPro"/>
</dbReference>
<dbReference type="InterPro" id="IPR025378">
    <property type="entry name" value="DUF4368"/>
</dbReference>
<dbReference type="InterPro" id="IPR036162">
    <property type="entry name" value="Resolvase-like_N_sf"/>
</dbReference>
<dbReference type="Pfam" id="PF14287">
    <property type="entry name" value="DUF4368"/>
    <property type="match status" value="1"/>
</dbReference>
<dbReference type="SMART" id="SM00857">
    <property type="entry name" value="Resolvase"/>
    <property type="match status" value="1"/>
</dbReference>
<dbReference type="PROSITE" id="PS51736">
    <property type="entry name" value="RECOMBINASES_3"/>
    <property type="match status" value="1"/>
</dbReference>
<name>A0A1Y4MHC2_9FIRM</name>
<dbReference type="SUPFAM" id="SSF53041">
    <property type="entry name" value="Resolvase-like"/>
    <property type="match status" value="1"/>
</dbReference>